<dbReference type="Pfam" id="PF04892">
    <property type="entry name" value="VanZ"/>
    <property type="match status" value="1"/>
</dbReference>
<reference evidence="3 4" key="1">
    <citation type="journal article" date="2013" name="Int. J. Syst. Evol. Microbiol.">
        <title>Chryseobacterium angstadtii sp. nov., isolated from a newt tank.</title>
        <authorList>
            <person name="Kirk K.E."/>
            <person name="Hoffman J.A."/>
            <person name="Smith K.A."/>
            <person name="Strahan B.L."/>
            <person name="Failor K.C."/>
            <person name="Krebs J.E."/>
            <person name="Gale A.N."/>
            <person name="Do T.D."/>
            <person name="Sontag T.C."/>
            <person name="Batties A.M."/>
            <person name="Mistiszyn K."/>
            <person name="Newman J.D."/>
        </authorList>
    </citation>
    <scope>NUCLEOTIDE SEQUENCE [LARGE SCALE GENOMIC DNA]</scope>
    <source>
        <strain evidence="3 4">KM</strain>
    </source>
</reference>
<feature type="transmembrane region" description="Helical" evidence="1">
    <location>
        <begin position="22"/>
        <end position="47"/>
    </location>
</feature>
<protein>
    <submittedName>
        <fullName evidence="3">Antibiotic resistance protein VanZ</fullName>
    </submittedName>
</protein>
<feature type="transmembrane region" description="Helical" evidence="1">
    <location>
        <begin position="83"/>
        <end position="100"/>
    </location>
</feature>
<keyword evidence="1" id="KW-0812">Transmembrane</keyword>
<dbReference type="PATRIC" id="fig|558151.6.peg.2"/>
<keyword evidence="1" id="KW-0472">Membrane</keyword>
<organism evidence="3 4">
    <name type="scientific">Chryseobacterium angstadtii</name>
    <dbReference type="NCBI Taxonomy" id="558151"/>
    <lineage>
        <taxon>Bacteria</taxon>
        <taxon>Pseudomonadati</taxon>
        <taxon>Bacteroidota</taxon>
        <taxon>Flavobacteriia</taxon>
        <taxon>Flavobacteriales</taxon>
        <taxon>Weeksellaceae</taxon>
        <taxon>Chryseobacterium group</taxon>
        <taxon>Chryseobacterium</taxon>
    </lineage>
</organism>
<gene>
    <name evidence="3" type="ORF">ACM46_00005</name>
</gene>
<feature type="domain" description="VanZ-like" evidence="2">
    <location>
        <begin position="15"/>
        <end position="103"/>
    </location>
</feature>
<evidence type="ECO:0000259" key="2">
    <source>
        <dbReference type="Pfam" id="PF04892"/>
    </source>
</evidence>
<comment type="caution">
    <text evidence="3">The sequence shown here is derived from an EMBL/GenBank/DDBJ whole genome shotgun (WGS) entry which is preliminary data.</text>
</comment>
<dbReference type="PANTHER" id="PTHR28008:SF1">
    <property type="entry name" value="DOMAIN PROTEIN, PUTATIVE (AFU_ORTHOLOGUE AFUA_3G10980)-RELATED"/>
    <property type="match status" value="1"/>
</dbReference>
<dbReference type="Proteomes" id="UP000036261">
    <property type="component" value="Unassembled WGS sequence"/>
</dbReference>
<feature type="transmembrane region" description="Helical" evidence="1">
    <location>
        <begin position="54"/>
        <end position="71"/>
    </location>
</feature>
<evidence type="ECO:0000313" key="3">
    <source>
        <dbReference type="EMBL" id="KMQ66925.1"/>
    </source>
</evidence>
<sequence>MPIYWAFLTYMLLKPGEENKEYWFMFSGIDKVLHVSIFAMLGFSFIAAFPRIKFSYFFQIILIYAFLTEILQEEMGLGRSMESLDIVADTIGCLIGYYIYKILIKRFF</sequence>
<dbReference type="InterPro" id="IPR006976">
    <property type="entry name" value="VanZ-like"/>
</dbReference>
<evidence type="ECO:0000256" key="1">
    <source>
        <dbReference type="SAM" id="Phobius"/>
    </source>
</evidence>
<keyword evidence="4" id="KW-1185">Reference proteome</keyword>
<dbReference type="EMBL" id="LFND01000001">
    <property type="protein sequence ID" value="KMQ66925.1"/>
    <property type="molecule type" value="Genomic_DNA"/>
</dbReference>
<dbReference type="PANTHER" id="PTHR28008">
    <property type="entry name" value="DOMAIN PROTEIN, PUTATIVE (AFU_ORTHOLOGUE AFUA_3G10980)-RELATED"/>
    <property type="match status" value="1"/>
</dbReference>
<dbReference type="NCBIfam" id="NF037970">
    <property type="entry name" value="vanZ_1"/>
    <property type="match status" value="1"/>
</dbReference>
<keyword evidence="1" id="KW-1133">Transmembrane helix</keyword>
<proteinExistence type="predicted"/>
<dbReference type="STRING" id="558151.ACM46_00005"/>
<evidence type="ECO:0000313" key="4">
    <source>
        <dbReference type="Proteomes" id="UP000036261"/>
    </source>
</evidence>
<name>A0A0J7LDF9_9FLAO</name>
<dbReference type="RefSeq" id="WP_048505532.1">
    <property type="nucleotide sequence ID" value="NZ_LFND01000001.1"/>
</dbReference>
<dbReference type="AlphaFoldDB" id="A0A0J7LDF9"/>
<accession>A0A0J7LDF9</accession>